<dbReference type="AlphaFoldDB" id="A0A5D3KH21"/>
<evidence type="ECO:0000313" key="5">
    <source>
        <dbReference type="Proteomes" id="UP000324758"/>
    </source>
</evidence>
<keyword evidence="5" id="KW-1185">Reference proteome</keyword>
<dbReference type="Proteomes" id="UP000324758">
    <property type="component" value="Unassembled WGS sequence"/>
</dbReference>
<dbReference type="InterPro" id="IPR002641">
    <property type="entry name" value="PNPLA_dom"/>
</dbReference>
<dbReference type="GO" id="GO:0016787">
    <property type="term" value="F:hydrolase activity"/>
    <property type="evidence" value="ECO:0007669"/>
    <property type="project" value="UniProtKB-UniRule"/>
</dbReference>
<evidence type="ECO:0000259" key="3">
    <source>
        <dbReference type="PROSITE" id="PS51635"/>
    </source>
</evidence>
<dbReference type="Pfam" id="PF01734">
    <property type="entry name" value="Patatin"/>
    <property type="match status" value="1"/>
</dbReference>
<dbReference type="SUPFAM" id="SSF52151">
    <property type="entry name" value="FabD/lysophospholipase-like"/>
    <property type="match status" value="1"/>
</dbReference>
<dbReference type="RefSeq" id="WP_148772297.1">
    <property type="nucleotide sequence ID" value="NZ_VSSS01000018.1"/>
</dbReference>
<evidence type="ECO:0000313" key="4">
    <source>
        <dbReference type="EMBL" id="TYL96634.1"/>
    </source>
</evidence>
<comment type="caution">
    <text evidence="4">The sequence shown here is derived from an EMBL/GenBank/DDBJ whole genome shotgun (WGS) entry which is preliminary data.</text>
</comment>
<dbReference type="GO" id="GO:0016042">
    <property type="term" value="P:lipid catabolic process"/>
    <property type="evidence" value="ECO:0007669"/>
    <property type="project" value="UniProtKB-UniRule"/>
</dbReference>
<name>A0A5D3KH21_9BRAD</name>
<proteinExistence type="predicted"/>
<keyword evidence="1 2" id="KW-0443">Lipid metabolism</keyword>
<accession>A0A5D3KH21</accession>
<dbReference type="InterPro" id="IPR016035">
    <property type="entry name" value="Acyl_Trfase/lysoPLipase"/>
</dbReference>
<evidence type="ECO:0000256" key="2">
    <source>
        <dbReference type="PROSITE-ProRule" id="PRU01161"/>
    </source>
</evidence>
<keyword evidence="2" id="KW-0378">Hydrolase</keyword>
<evidence type="ECO:0000256" key="1">
    <source>
        <dbReference type="ARBA" id="ARBA00023098"/>
    </source>
</evidence>
<keyword evidence="2" id="KW-0442">Lipid degradation</keyword>
<organism evidence="4 5">
    <name type="scientific">Bradyrhizobium rifense</name>
    <dbReference type="NCBI Taxonomy" id="515499"/>
    <lineage>
        <taxon>Bacteria</taxon>
        <taxon>Pseudomonadati</taxon>
        <taxon>Pseudomonadota</taxon>
        <taxon>Alphaproteobacteria</taxon>
        <taxon>Hyphomicrobiales</taxon>
        <taxon>Nitrobacteraceae</taxon>
        <taxon>Bradyrhizobium</taxon>
    </lineage>
</organism>
<sequence length="275" mass="28664">MGIAAGLLAEGIDLREADLIVGTSAGAVVGARLALGLDPIAMNFAADATAVSLPSAAVMAGLQALMAGTIRAANSPTPETERIQIGRMALAAPTISEDTSLARETFAAIKRQPWPPSFRATTVSTRTGRFKVWDASAGVPLERAVAASAALPGMWPPITIGDDRYMDGGVRSILNADVASGCVSVVVVSCIDLVSGPGTPDAYRTLNKVLLTEIDGLRREGATVEIVAPSAAFRELTGNGTRMLDVTLVPDAYAFGQRQAQPRFEAIRSSWEQAD</sequence>
<dbReference type="EMBL" id="VSSS01000018">
    <property type="protein sequence ID" value="TYL96634.1"/>
    <property type="molecule type" value="Genomic_DNA"/>
</dbReference>
<feature type="active site" description="Nucleophile" evidence="2">
    <location>
        <position position="24"/>
    </location>
</feature>
<reference evidence="4 5" key="1">
    <citation type="submission" date="2019-08" db="EMBL/GenBank/DDBJ databases">
        <title>Bradyrhizobium hipponensis sp. nov., a rhizobium isolated from a Lupinus angustifolius root nodule in Tunisia.</title>
        <authorList>
            <person name="Off K."/>
            <person name="Rejili M."/>
            <person name="Mars M."/>
            <person name="Brachmann A."/>
            <person name="Marin M."/>
        </authorList>
    </citation>
    <scope>NUCLEOTIDE SEQUENCE [LARGE SCALE GENOMIC DNA]</scope>
    <source>
        <strain evidence="4 5">CTAW71</strain>
    </source>
</reference>
<dbReference type="OrthoDB" id="5290098at2"/>
<gene>
    <name evidence="4" type="ORF">FXB40_11365</name>
</gene>
<dbReference type="Gene3D" id="3.40.1090.10">
    <property type="entry name" value="Cytosolic phospholipase A2 catalytic domain"/>
    <property type="match status" value="1"/>
</dbReference>
<protein>
    <recommendedName>
        <fullName evidence="3">PNPLA domain-containing protein</fullName>
    </recommendedName>
</protein>
<comment type="caution">
    <text evidence="2">Lacks conserved residue(s) required for the propagation of feature annotation.</text>
</comment>
<feature type="short sequence motif" description="GXSXG" evidence="2">
    <location>
        <begin position="22"/>
        <end position="26"/>
    </location>
</feature>
<dbReference type="PROSITE" id="PS51635">
    <property type="entry name" value="PNPLA"/>
    <property type="match status" value="1"/>
</dbReference>
<feature type="active site" description="Proton acceptor" evidence="2">
    <location>
        <position position="167"/>
    </location>
</feature>
<feature type="domain" description="PNPLA" evidence="3">
    <location>
        <begin position="1"/>
        <end position="180"/>
    </location>
</feature>
<feature type="short sequence motif" description="DGA/G" evidence="2">
    <location>
        <begin position="167"/>
        <end position="169"/>
    </location>
</feature>